<reference evidence="2" key="1">
    <citation type="submission" date="2018-02" db="EMBL/GenBank/DDBJ databases">
        <title>Rhizophora mucronata_Transcriptome.</title>
        <authorList>
            <person name="Meera S.P."/>
            <person name="Sreeshan A."/>
            <person name="Augustine A."/>
        </authorList>
    </citation>
    <scope>NUCLEOTIDE SEQUENCE</scope>
    <source>
        <tissue evidence="2">Leaf</tissue>
    </source>
</reference>
<name>A0A2P2NUZ2_RHIMU</name>
<dbReference type="EMBL" id="GGEC01065838">
    <property type="protein sequence ID" value="MBX46322.1"/>
    <property type="molecule type" value="Transcribed_RNA"/>
</dbReference>
<accession>A0A2P2NUZ2</accession>
<proteinExistence type="predicted"/>
<sequence length="43" mass="4868">MCSSRAIQTGILCDRWSDLTYYLTLLHSLPSCTVPLVIVWPDV</sequence>
<feature type="transmembrane region" description="Helical" evidence="1">
    <location>
        <begin position="21"/>
        <end position="40"/>
    </location>
</feature>
<evidence type="ECO:0000313" key="2">
    <source>
        <dbReference type="EMBL" id="MBX46322.1"/>
    </source>
</evidence>
<keyword evidence="1" id="KW-0472">Membrane</keyword>
<evidence type="ECO:0000256" key="1">
    <source>
        <dbReference type="SAM" id="Phobius"/>
    </source>
</evidence>
<dbReference type="AlphaFoldDB" id="A0A2P2NUZ2"/>
<keyword evidence="1" id="KW-0812">Transmembrane</keyword>
<protein>
    <submittedName>
        <fullName evidence="2">Uncharacterized protein</fullName>
    </submittedName>
</protein>
<keyword evidence="1" id="KW-1133">Transmembrane helix</keyword>
<organism evidence="2">
    <name type="scientific">Rhizophora mucronata</name>
    <name type="common">Asiatic mangrove</name>
    <dbReference type="NCBI Taxonomy" id="61149"/>
    <lineage>
        <taxon>Eukaryota</taxon>
        <taxon>Viridiplantae</taxon>
        <taxon>Streptophyta</taxon>
        <taxon>Embryophyta</taxon>
        <taxon>Tracheophyta</taxon>
        <taxon>Spermatophyta</taxon>
        <taxon>Magnoliopsida</taxon>
        <taxon>eudicotyledons</taxon>
        <taxon>Gunneridae</taxon>
        <taxon>Pentapetalae</taxon>
        <taxon>rosids</taxon>
        <taxon>fabids</taxon>
        <taxon>Malpighiales</taxon>
        <taxon>Rhizophoraceae</taxon>
        <taxon>Rhizophora</taxon>
    </lineage>
</organism>